<feature type="domain" description="Acyl-CoA thioester hydrolase/bile acid-CoA amino acid N-acetyltransferase" evidence="3">
    <location>
        <begin position="38"/>
        <end position="157"/>
    </location>
</feature>
<dbReference type="InterPro" id="IPR014940">
    <property type="entry name" value="BAAT_C"/>
</dbReference>
<dbReference type="Proteomes" id="UP000314983">
    <property type="component" value="Chromosome 3"/>
</dbReference>
<dbReference type="Gene3D" id="3.40.50.1820">
    <property type="entry name" value="alpha/beta hydrolase"/>
    <property type="match status" value="1"/>
</dbReference>
<keyword evidence="6" id="KW-1185">Reference proteome</keyword>
<gene>
    <name evidence="5" type="primary">acot20</name>
</gene>
<evidence type="ECO:0000256" key="2">
    <source>
        <dbReference type="PIRSR" id="PIRSR016521-1"/>
    </source>
</evidence>
<dbReference type="InterPro" id="IPR016662">
    <property type="entry name" value="Acyl-CoA_thioEstase_long-chain"/>
</dbReference>
<dbReference type="KEGG" id="eee:113570982"/>
<dbReference type="Pfam" id="PF08840">
    <property type="entry name" value="BAAT_C"/>
    <property type="match status" value="1"/>
</dbReference>
<dbReference type="STRING" id="8005.ENSEEEP00000028108"/>
<reference evidence="6" key="1">
    <citation type="journal article" date="2014" name="Science">
        <title>Nonhuman genetics. Genomic basis for the convergent evolution of electric organs.</title>
        <authorList>
            <person name="Gallant J.R."/>
            <person name="Traeger L.L."/>
            <person name="Volkening J.D."/>
            <person name="Moffett H."/>
            <person name="Chen P.H."/>
            <person name="Novina C.D."/>
            <person name="Phillips G.N.Jr."/>
            <person name="Anand R."/>
            <person name="Wells G.B."/>
            <person name="Pinch M."/>
            <person name="Guth R."/>
            <person name="Unguez G.A."/>
            <person name="Albert J.S."/>
            <person name="Zakon H.H."/>
            <person name="Samanta M.P."/>
            <person name="Sussman M.R."/>
        </authorList>
    </citation>
    <scope>NUCLEOTIDE SEQUENCE [LARGE SCALE GENOMIC DNA]</scope>
</reference>
<sequence length="428" mass="47121">MLMLFRPLNKLLARYFIARTYSDSGVRLRILPTSCFFDESVQIKMVGLAPQQRVELQSKHRDAKDVVFRASATYQADGNGEIDVVRHSSIGGTYTGVEPMGLFWSMQPEVPHKNLTIIDASKPISVEIQASSGGEILAKETNERVLLAEGVRRVPIRGGRLKGTLFVPPGDGPFPGIIILITLGGIASEPQAALLANRGFVVLALAIFGYQDARKKVDEVHLEYFEEAIAFLQTQPKVQQTGVGILSFSKSGDLALSMASFLTNVKATVCINGCNANVLFPLHYKDMVIPPLLANTAKITIMKSGILDIRDAVKDPMEKENLATVIPIERASSKFLFIVSEDDRNWNSVYFAEMACSRLRAHGKTDYEMVSYPKAGHYVQVPYMPHYPSGIHAAVGQVVAFGGEPKVHAHAEVDAWGRILEFFKKSLK</sequence>
<dbReference type="InterPro" id="IPR006862">
    <property type="entry name" value="Thio_Ohase/aa_AcTrfase"/>
</dbReference>
<dbReference type="GO" id="GO:0047617">
    <property type="term" value="F:fatty acyl-CoA hydrolase activity"/>
    <property type="evidence" value="ECO:0007669"/>
    <property type="project" value="TreeGrafter"/>
</dbReference>
<feature type="active site" description="Charge relay system" evidence="2">
    <location>
        <position position="343"/>
    </location>
</feature>
<dbReference type="PANTHER" id="PTHR10824">
    <property type="entry name" value="ACYL-COENZYME A THIOESTERASE-RELATED"/>
    <property type="match status" value="1"/>
</dbReference>
<dbReference type="GO" id="GO:0006631">
    <property type="term" value="P:fatty acid metabolic process"/>
    <property type="evidence" value="ECO:0007669"/>
    <property type="project" value="TreeGrafter"/>
</dbReference>
<evidence type="ECO:0000259" key="3">
    <source>
        <dbReference type="Pfam" id="PF04775"/>
    </source>
</evidence>
<evidence type="ECO:0000313" key="5">
    <source>
        <dbReference type="Ensembl" id="ENSEEEP00000028108.1"/>
    </source>
</evidence>
<name>A0A4W4FW31_ELEEL</name>
<dbReference type="OMA" id="LDVPYMP"/>
<evidence type="ECO:0000256" key="1">
    <source>
        <dbReference type="ARBA" id="ARBA00006538"/>
    </source>
</evidence>
<dbReference type="CTD" id="553440"/>
<comment type="similarity">
    <text evidence="1">Belongs to the C/M/P thioester hydrolase family.</text>
</comment>
<dbReference type="SUPFAM" id="SSF53474">
    <property type="entry name" value="alpha/beta-Hydrolases"/>
    <property type="match status" value="1"/>
</dbReference>
<proteinExistence type="inferred from homology"/>
<reference evidence="5" key="5">
    <citation type="submission" date="2025-09" db="UniProtKB">
        <authorList>
            <consortium name="Ensembl"/>
        </authorList>
    </citation>
    <scope>IDENTIFICATION</scope>
</reference>
<feature type="active site" description="Charge relay system" evidence="2">
    <location>
        <position position="377"/>
    </location>
</feature>
<dbReference type="FunFam" id="3.40.50.1820:FF:000024">
    <property type="entry name" value="acyl-coenzyme A thioesterase 4"/>
    <property type="match status" value="1"/>
</dbReference>
<dbReference type="InterPro" id="IPR042490">
    <property type="entry name" value="Thio_Ohase/BAAT_N"/>
</dbReference>
<dbReference type="GeneTree" id="ENSGT01010000222336"/>
<dbReference type="OrthoDB" id="6347013at2759"/>
<accession>A0A4W4FW31</accession>
<evidence type="ECO:0000259" key="4">
    <source>
        <dbReference type="Pfam" id="PF08840"/>
    </source>
</evidence>
<dbReference type="Ensembl" id="ENSEEET00000028433.2">
    <property type="protein sequence ID" value="ENSEEEP00000028108.1"/>
    <property type="gene ID" value="ENSEEEG00000013527.2"/>
</dbReference>
<organism evidence="5 6">
    <name type="scientific">Electrophorus electricus</name>
    <name type="common">Electric eel</name>
    <name type="synonym">Gymnotus electricus</name>
    <dbReference type="NCBI Taxonomy" id="8005"/>
    <lineage>
        <taxon>Eukaryota</taxon>
        <taxon>Metazoa</taxon>
        <taxon>Chordata</taxon>
        <taxon>Craniata</taxon>
        <taxon>Vertebrata</taxon>
        <taxon>Euteleostomi</taxon>
        <taxon>Actinopterygii</taxon>
        <taxon>Neopterygii</taxon>
        <taxon>Teleostei</taxon>
        <taxon>Ostariophysi</taxon>
        <taxon>Gymnotiformes</taxon>
        <taxon>Gymnotoidei</taxon>
        <taxon>Gymnotidae</taxon>
        <taxon>Electrophorus</taxon>
    </lineage>
</organism>
<evidence type="ECO:0000313" key="6">
    <source>
        <dbReference type="Proteomes" id="UP000314983"/>
    </source>
</evidence>
<feature type="domain" description="BAAT/Acyl-CoA thioester hydrolase C-terminal" evidence="4">
    <location>
        <begin position="220"/>
        <end position="427"/>
    </location>
</feature>
<dbReference type="AlphaFoldDB" id="A0A4W4FW31"/>
<dbReference type="GeneID" id="113570982"/>
<dbReference type="GO" id="GO:0006637">
    <property type="term" value="P:acyl-CoA metabolic process"/>
    <property type="evidence" value="ECO:0007669"/>
    <property type="project" value="InterPro"/>
</dbReference>
<dbReference type="InterPro" id="IPR029058">
    <property type="entry name" value="AB_hydrolase_fold"/>
</dbReference>
<dbReference type="PANTHER" id="PTHR10824:SF17">
    <property type="entry name" value="ACYL-COENZYME A THIOESTERASE 6"/>
    <property type="match status" value="1"/>
</dbReference>
<dbReference type="Gene3D" id="2.60.40.2240">
    <property type="entry name" value="Acyl-CoA thioester hydrolase/BAAT N-terminal domain"/>
    <property type="match status" value="1"/>
</dbReference>
<protein>
    <submittedName>
        <fullName evidence="5">Uncharacterized protein</fullName>
    </submittedName>
</protein>
<reference evidence="5" key="4">
    <citation type="submission" date="2025-08" db="UniProtKB">
        <authorList>
            <consortium name="Ensembl"/>
        </authorList>
    </citation>
    <scope>IDENTIFICATION</scope>
</reference>
<dbReference type="Pfam" id="PF04775">
    <property type="entry name" value="Bile_Hydr_Trans"/>
    <property type="match status" value="1"/>
</dbReference>
<reference evidence="6" key="2">
    <citation type="journal article" date="2017" name="Sci. Adv.">
        <title>A tail of two voltages: Proteomic comparison of the three electric organs of the electric eel.</title>
        <authorList>
            <person name="Traeger L.L."/>
            <person name="Sabat G."/>
            <person name="Barrett-Wilt G.A."/>
            <person name="Wells G.B."/>
            <person name="Sussman M.R."/>
        </authorList>
    </citation>
    <scope>NUCLEOTIDE SEQUENCE [LARGE SCALE GENOMIC DNA]</scope>
</reference>
<dbReference type="RefSeq" id="XP_026855511.1">
    <property type="nucleotide sequence ID" value="XM_026999710.2"/>
</dbReference>
<dbReference type="PIRSF" id="PIRSF016521">
    <property type="entry name" value="Acyl-CoA_hydro"/>
    <property type="match status" value="1"/>
</dbReference>
<reference evidence="5" key="3">
    <citation type="submission" date="2020-05" db="EMBL/GenBank/DDBJ databases">
        <title>Electrophorus electricus (electric eel) genome, fEleEle1, primary haplotype.</title>
        <authorList>
            <person name="Myers G."/>
            <person name="Meyer A."/>
            <person name="Fedrigo O."/>
            <person name="Formenti G."/>
            <person name="Rhie A."/>
            <person name="Tracey A."/>
            <person name="Sims Y."/>
            <person name="Jarvis E.D."/>
        </authorList>
    </citation>
    <scope>NUCLEOTIDE SEQUENCE [LARGE SCALE GENOMIC DNA]</scope>
</reference>
<feature type="active site" description="Charge relay system" evidence="2">
    <location>
        <position position="249"/>
    </location>
</feature>